<dbReference type="Pfam" id="PF00106">
    <property type="entry name" value="adh_short"/>
    <property type="match status" value="1"/>
</dbReference>
<dbReference type="InterPro" id="IPR002347">
    <property type="entry name" value="SDR_fam"/>
</dbReference>
<proteinExistence type="predicted"/>
<accession>A0AAV4HH11</accession>
<dbReference type="EMBL" id="BMAT01001966">
    <property type="protein sequence ID" value="GFR96376.1"/>
    <property type="molecule type" value="Genomic_DNA"/>
</dbReference>
<reference evidence="1 2" key="1">
    <citation type="journal article" date="2021" name="Elife">
        <title>Chloroplast acquisition without the gene transfer in kleptoplastic sea slugs, Plakobranchus ocellatus.</title>
        <authorList>
            <person name="Maeda T."/>
            <person name="Takahashi S."/>
            <person name="Yoshida T."/>
            <person name="Shimamura S."/>
            <person name="Takaki Y."/>
            <person name="Nagai Y."/>
            <person name="Toyoda A."/>
            <person name="Suzuki Y."/>
            <person name="Arimoto A."/>
            <person name="Ishii H."/>
            <person name="Satoh N."/>
            <person name="Nishiyama T."/>
            <person name="Hasebe M."/>
            <person name="Maruyama T."/>
            <person name="Minagawa J."/>
            <person name="Obokata J."/>
            <person name="Shigenobu S."/>
        </authorList>
    </citation>
    <scope>NUCLEOTIDE SEQUENCE [LARGE SCALE GENOMIC DNA]</scope>
</reference>
<dbReference type="InterPro" id="IPR036291">
    <property type="entry name" value="NAD(P)-bd_dom_sf"/>
</dbReference>
<keyword evidence="2" id="KW-1185">Reference proteome</keyword>
<comment type="caution">
    <text evidence="1">The sequence shown here is derived from an EMBL/GenBank/DDBJ whole genome shotgun (WGS) entry which is preliminary data.</text>
</comment>
<protein>
    <submittedName>
        <fullName evidence="1">D-beta-hydroxybutyrate dehydrogenase-like</fullName>
    </submittedName>
</protein>
<evidence type="ECO:0000313" key="2">
    <source>
        <dbReference type="Proteomes" id="UP000762676"/>
    </source>
</evidence>
<gene>
    <name evidence="1" type="ORF">ElyMa_000967500</name>
</gene>
<dbReference type="SUPFAM" id="SSF51735">
    <property type="entry name" value="NAD(P)-binding Rossmann-fold domains"/>
    <property type="match status" value="1"/>
</dbReference>
<name>A0AAV4HH11_9GAST</name>
<dbReference type="Proteomes" id="UP000762676">
    <property type="component" value="Unassembled WGS sequence"/>
</dbReference>
<dbReference type="Gene3D" id="3.40.50.720">
    <property type="entry name" value="NAD(P)-binding Rossmann-like Domain"/>
    <property type="match status" value="1"/>
</dbReference>
<dbReference type="AlphaFoldDB" id="A0AAV4HH11"/>
<sequence length="163" mass="17449">MESQLSGKIALVTGSTSGIGLCTAHLLASRGCSVVLTGLVSLEKGQEQAEEFTRYPWQISHRRDDHRTLAENNGYQLDSTVLVNSLVFPLNEKESPGSQLKTSTSLLLASPSSGRLSTLRPGGLGLDLCLGSSAFSSWENSSNIFHRAMETLNKYSANASESS</sequence>
<organism evidence="1 2">
    <name type="scientific">Elysia marginata</name>
    <dbReference type="NCBI Taxonomy" id="1093978"/>
    <lineage>
        <taxon>Eukaryota</taxon>
        <taxon>Metazoa</taxon>
        <taxon>Spiralia</taxon>
        <taxon>Lophotrochozoa</taxon>
        <taxon>Mollusca</taxon>
        <taxon>Gastropoda</taxon>
        <taxon>Heterobranchia</taxon>
        <taxon>Euthyneura</taxon>
        <taxon>Panpulmonata</taxon>
        <taxon>Sacoglossa</taxon>
        <taxon>Placobranchoidea</taxon>
        <taxon>Plakobranchidae</taxon>
        <taxon>Elysia</taxon>
    </lineage>
</organism>
<evidence type="ECO:0000313" key="1">
    <source>
        <dbReference type="EMBL" id="GFR96376.1"/>
    </source>
</evidence>